<keyword evidence="1" id="KW-0812">Transmembrane</keyword>
<evidence type="ECO:0000256" key="1">
    <source>
        <dbReference type="SAM" id="Phobius"/>
    </source>
</evidence>
<feature type="transmembrane region" description="Helical" evidence="1">
    <location>
        <begin position="270"/>
        <end position="303"/>
    </location>
</feature>
<name>A0ABS0T6U2_9STAP</name>
<organism evidence="2 3">
    <name type="scientific">Staphylococcus canis</name>
    <dbReference type="NCBI Taxonomy" id="2724942"/>
    <lineage>
        <taxon>Bacteria</taxon>
        <taxon>Bacillati</taxon>
        <taxon>Bacillota</taxon>
        <taxon>Bacilli</taxon>
        <taxon>Bacillales</taxon>
        <taxon>Staphylococcaceae</taxon>
        <taxon>Staphylococcus</taxon>
    </lineage>
</organism>
<dbReference type="RefSeq" id="WP_198617279.1">
    <property type="nucleotide sequence ID" value="NZ_JABANU010000004.1"/>
</dbReference>
<dbReference type="EMBL" id="JABANU010000004">
    <property type="protein sequence ID" value="MBI5974454.1"/>
    <property type="molecule type" value="Genomic_DNA"/>
</dbReference>
<feature type="transmembrane region" description="Helical" evidence="1">
    <location>
        <begin position="204"/>
        <end position="225"/>
    </location>
</feature>
<feature type="transmembrane region" description="Helical" evidence="1">
    <location>
        <begin position="323"/>
        <end position="346"/>
    </location>
</feature>
<evidence type="ECO:0000313" key="2">
    <source>
        <dbReference type="EMBL" id="MBI5974454.1"/>
    </source>
</evidence>
<accession>A0ABS0T6U2</accession>
<reference evidence="2 3" key="1">
    <citation type="submission" date="2020-04" db="EMBL/GenBank/DDBJ databases">
        <title>Staphylococcus species from domestic dog.</title>
        <authorList>
            <person name="Paterson G.K."/>
        </authorList>
    </citation>
    <scope>NUCLEOTIDE SEQUENCE [LARGE SCALE GENOMIC DNA]</scope>
    <source>
        <strain evidence="2 3">H16/1A</strain>
    </source>
</reference>
<keyword evidence="1" id="KW-0472">Membrane</keyword>
<sequence length="368" mass="42052">MTMTKTLGLIVAPGVTERLGQDLARELPEMLDRLEVNRTEWQVELVVDALTGFAESADRIFKDINAYHHKAHWDYVLALTDLPLFYEQEVLALDINTDSGSAVVFYPAYGWRPVKKRLERTIVQVVEMLQSEQFEREPYDSDARMMPTLNRQFPLTRVKKHYHYREETKAYHICYTASSKGMGMFRLVTGMTFANNPLHMMSSLSSVVAIAFTTGAFGMVFSTMWQMSLLFSPWRLASITIMAIFGMLIWVMTAHQLWEPVRNRKHSRIILLYNFTTVLTLLIAIVIYYFTLYFFFLIAAIVLLPPAFLGEQVGLNHAAGIGLYLSIPWFAASISTVAGAIGAGLLNEQVVKESTYGYRQRLRYEHKA</sequence>
<dbReference type="Proteomes" id="UP000751852">
    <property type="component" value="Unassembled WGS sequence"/>
</dbReference>
<evidence type="ECO:0000313" key="3">
    <source>
        <dbReference type="Proteomes" id="UP000751852"/>
    </source>
</evidence>
<keyword evidence="1" id="KW-1133">Transmembrane helix</keyword>
<feature type="transmembrane region" description="Helical" evidence="1">
    <location>
        <begin position="237"/>
        <end position="258"/>
    </location>
</feature>
<keyword evidence="3" id="KW-1185">Reference proteome</keyword>
<gene>
    <name evidence="2" type="ORF">HHH54_02425</name>
</gene>
<proteinExistence type="predicted"/>
<comment type="caution">
    <text evidence="2">The sequence shown here is derived from an EMBL/GenBank/DDBJ whole genome shotgun (WGS) entry which is preliminary data.</text>
</comment>
<protein>
    <submittedName>
        <fullName evidence="2">5,10-methylene-tetrahydrofolate dehydrogenase</fullName>
    </submittedName>
</protein>